<evidence type="ECO:0000313" key="3">
    <source>
        <dbReference type="EMBL" id="GID61078.1"/>
    </source>
</evidence>
<keyword evidence="4" id="KW-1185">Reference proteome</keyword>
<name>A0ABQ3XRD7_9ACTN</name>
<dbReference type="InterPro" id="IPR046924">
    <property type="entry name" value="CATASP"/>
</dbReference>
<reference evidence="3 4" key="1">
    <citation type="submission" date="2021-01" db="EMBL/GenBank/DDBJ databases">
        <title>Whole genome shotgun sequence of Actinoplanes couchii NBRC 106145.</title>
        <authorList>
            <person name="Komaki H."/>
            <person name="Tamura T."/>
        </authorList>
    </citation>
    <scope>NUCLEOTIDE SEQUENCE [LARGE SCALE GENOMIC DNA]</scope>
    <source>
        <strain evidence="3 4">NBRC 106145</strain>
    </source>
</reference>
<feature type="domain" description="CATRA-Associated Small Protein" evidence="2">
    <location>
        <begin position="12"/>
        <end position="94"/>
    </location>
</feature>
<accession>A0ABQ3XRD7</accession>
<protein>
    <recommendedName>
        <fullName evidence="2">CATRA-Associated Small Protein domain-containing protein</fullName>
    </recommendedName>
</protein>
<feature type="region of interest" description="Disordered" evidence="1">
    <location>
        <begin position="93"/>
        <end position="114"/>
    </location>
</feature>
<evidence type="ECO:0000313" key="4">
    <source>
        <dbReference type="Proteomes" id="UP000612282"/>
    </source>
</evidence>
<dbReference type="Proteomes" id="UP000612282">
    <property type="component" value="Unassembled WGS sequence"/>
</dbReference>
<proteinExistence type="predicted"/>
<organism evidence="3 4">
    <name type="scientific">Actinoplanes couchii</name>
    <dbReference type="NCBI Taxonomy" id="403638"/>
    <lineage>
        <taxon>Bacteria</taxon>
        <taxon>Bacillati</taxon>
        <taxon>Actinomycetota</taxon>
        <taxon>Actinomycetes</taxon>
        <taxon>Micromonosporales</taxon>
        <taxon>Micromonosporaceae</taxon>
        <taxon>Actinoplanes</taxon>
    </lineage>
</organism>
<dbReference type="EMBL" id="BOMG01000118">
    <property type="protein sequence ID" value="GID61078.1"/>
    <property type="molecule type" value="Genomic_DNA"/>
</dbReference>
<gene>
    <name evidence="3" type="ORF">Aco03nite_094820</name>
</gene>
<evidence type="ECO:0000259" key="2">
    <source>
        <dbReference type="Pfam" id="PF20271"/>
    </source>
</evidence>
<comment type="caution">
    <text evidence="3">The sequence shown here is derived from an EMBL/GenBank/DDBJ whole genome shotgun (WGS) entry which is preliminary data.</text>
</comment>
<sequence length="114" mass="12801">MDGHWDTETLEDALAVLGDLPLWMLPTERWNQIGTILDRMERAFTAGDDEELRRATTDLELFGPVRVNRIGTREVDRPDPSITERQNRLVNAIGEALPSTSGRDLGGGDDRVTR</sequence>
<evidence type="ECO:0000256" key="1">
    <source>
        <dbReference type="SAM" id="MobiDB-lite"/>
    </source>
</evidence>
<dbReference type="Pfam" id="PF20271">
    <property type="entry name" value="CATASP"/>
    <property type="match status" value="1"/>
</dbReference>